<reference evidence="7 8" key="1">
    <citation type="submission" date="2020-05" db="EMBL/GenBank/DDBJ databases">
        <title>Draft Genome Sequence of Ochrobactrum soli Isolated from Stable Fly Gut.</title>
        <authorList>
            <person name="Pileggi M.T."/>
            <person name="Vazhakkala L.J."/>
            <person name="Wong C.N."/>
        </authorList>
    </citation>
    <scope>NUCLEOTIDE SEQUENCE [LARGE SCALE GENOMIC DNA]</scope>
    <source>
        <strain evidence="7 8">MTP-C0764</strain>
    </source>
</reference>
<proteinExistence type="inferred from homology"/>
<dbReference type="AlphaFoldDB" id="A0A849KP28"/>
<dbReference type="SUPFAM" id="SSF53850">
    <property type="entry name" value="Periplasmic binding protein-like II"/>
    <property type="match status" value="1"/>
</dbReference>
<dbReference type="Pfam" id="PF00497">
    <property type="entry name" value="SBP_bac_3"/>
    <property type="match status" value="1"/>
</dbReference>
<dbReference type="Gene3D" id="3.40.190.10">
    <property type="entry name" value="Periplasmic binding protein-like II"/>
    <property type="match status" value="2"/>
</dbReference>
<dbReference type="InterPro" id="IPR001638">
    <property type="entry name" value="Solute-binding_3/MltF_N"/>
</dbReference>
<evidence type="ECO:0000256" key="1">
    <source>
        <dbReference type="ARBA" id="ARBA00004196"/>
    </source>
</evidence>
<name>A0A849KP28_9HYPH</name>
<dbReference type="Proteomes" id="UP000574931">
    <property type="component" value="Unassembled WGS sequence"/>
</dbReference>
<feature type="chain" id="PRO_5032416803" evidence="5">
    <location>
        <begin position="22"/>
        <end position="268"/>
    </location>
</feature>
<keyword evidence="8" id="KW-1185">Reference proteome</keyword>
<dbReference type="EMBL" id="JABFCY010000027">
    <property type="protein sequence ID" value="NNU63461.1"/>
    <property type="molecule type" value="Genomic_DNA"/>
</dbReference>
<accession>A0A849KP28</accession>
<protein>
    <submittedName>
        <fullName evidence="7">Transporter substrate-binding domain-containing protein</fullName>
    </submittedName>
</protein>
<evidence type="ECO:0000313" key="8">
    <source>
        <dbReference type="Proteomes" id="UP000574931"/>
    </source>
</evidence>
<feature type="domain" description="Solute-binding protein family 3/N-terminal" evidence="6">
    <location>
        <begin position="23"/>
        <end position="257"/>
    </location>
</feature>
<evidence type="ECO:0000259" key="6">
    <source>
        <dbReference type="SMART" id="SM00062"/>
    </source>
</evidence>
<evidence type="ECO:0000313" key="7">
    <source>
        <dbReference type="EMBL" id="NNU63461.1"/>
    </source>
</evidence>
<sequence>MKKLAALLLASAVLTPTSLYAASLKVASDCTYPPFGFRDANGEVQGFDVDIARAVAKHMGRDAEIVCQAWDGMLPGLLAGKFDLISASMSITEERLKSINFSVPYRSSAARFVGPLASDAKPVSDDGTPNPDGVAGKTIGIQRSSTYAKFITEKYPDAKIAEYDKVDNMILDLEAGRVDLLFAGPIKLDNDFLSKPEGKGFKFVGPEIDDVAYFGPGIGIGLRKTDDKLLKDLDKALNEIFKDGTFQSINAKYWTFSVLPSNAIKSAN</sequence>
<evidence type="ECO:0000256" key="3">
    <source>
        <dbReference type="ARBA" id="ARBA00022729"/>
    </source>
</evidence>
<evidence type="ECO:0000256" key="5">
    <source>
        <dbReference type="SAM" id="SignalP"/>
    </source>
</evidence>
<dbReference type="PANTHER" id="PTHR35936">
    <property type="entry name" value="MEMBRANE-BOUND LYTIC MUREIN TRANSGLYCOSYLASE F"/>
    <property type="match status" value="1"/>
</dbReference>
<evidence type="ECO:0000256" key="2">
    <source>
        <dbReference type="ARBA" id="ARBA00010333"/>
    </source>
</evidence>
<feature type="signal peptide" evidence="5">
    <location>
        <begin position="1"/>
        <end position="21"/>
    </location>
</feature>
<comment type="similarity">
    <text evidence="2 4">Belongs to the bacterial solute-binding protein 3 family.</text>
</comment>
<dbReference type="InterPro" id="IPR018313">
    <property type="entry name" value="SBP_3_CS"/>
</dbReference>
<dbReference type="GO" id="GO:0030313">
    <property type="term" value="C:cell envelope"/>
    <property type="evidence" value="ECO:0007669"/>
    <property type="project" value="UniProtKB-SubCell"/>
</dbReference>
<dbReference type="PANTHER" id="PTHR35936:SF17">
    <property type="entry name" value="ARGININE-BINDING EXTRACELLULAR PROTEIN ARTP"/>
    <property type="match status" value="1"/>
</dbReference>
<gene>
    <name evidence="7" type="ORF">HKX02_24845</name>
</gene>
<comment type="caution">
    <text evidence="7">The sequence shown here is derived from an EMBL/GenBank/DDBJ whole genome shotgun (WGS) entry which is preliminary data.</text>
</comment>
<keyword evidence="3 5" id="KW-0732">Signal</keyword>
<evidence type="ECO:0000256" key="4">
    <source>
        <dbReference type="RuleBase" id="RU003744"/>
    </source>
</evidence>
<dbReference type="RefSeq" id="WP_171319783.1">
    <property type="nucleotide sequence ID" value="NZ_JABFCY010000027.1"/>
</dbReference>
<dbReference type="SMART" id="SM00062">
    <property type="entry name" value="PBPb"/>
    <property type="match status" value="1"/>
</dbReference>
<dbReference type="PROSITE" id="PS01039">
    <property type="entry name" value="SBP_BACTERIAL_3"/>
    <property type="match status" value="1"/>
</dbReference>
<comment type="subcellular location">
    <subcellularLocation>
        <location evidence="1">Cell envelope</location>
    </subcellularLocation>
</comment>
<organism evidence="7 8">
    <name type="scientific">Ochrobactrum soli</name>
    <dbReference type="NCBI Taxonomy" id="2448455"/>
    <lineage>
        <taxon>Bacteria</taxon>
        <taxon>Pseudomonadati</taxon>
        <taxon>Pseudomonadota</taxon>
        <taxon>Alphaproteobacteria</taxon>
        <taxon>Hyphomicrobiales</taxon>
        <taxon>Brucellaceae</taxon>
        <taxon>Brucella/Ochrobactrum group</taxon>
        <taxon>Ochrobactrum</taxon>
    </lineage>
</organism>